<protein>
    <submittedName>
        <fullName evidence="1">Uncharacterized protein</fullName>
    </submittedName>
</protein>
<dbReference type="AlphaFoldDB" id="A0A8T1CE61"/>
<dbReference type="EMBL" id="RCMK01000580">
    <property type="protein sequence ID" value="KAG2920849.1"/>
    <property type="molecule type" value="Genomic_DNA"/>
</dbReference>
<accession>A0A8T1CE61</accession>
<evidence type="ECO:0000313" key="2">
    <source>
        <dbReference type="Proteomes" id="UP000736787"/>
    </source>
</evidence>
<dbReference type="Proteomes" id="UP000736787">
    <property type="component" value="Unassembled WGS sequence"/>
</dbReference>
<name>A0A8T1CE61_9STRA</name>
<reference evidence="1" key="1">
    <citation type="submission" date="2018-10" db="EMBL/GenBank/DDBJ databases">
        <title>Effector identification in a new, highly contiguous assembly of the strawberry crown rot pathogen Phytophthora cactorum.</title>
        <authorList>
            <person name="Armitage A.D."/>
            <person name="Nellist C.F."/>
            <person name="Bates H."/>
            <person name="Vickerstaff R.J."/>
            <person name="Harrison R.J."/>
        </authorList>
    </citation>
    <scope>NUCLEOTIDE SEQUENCE</scope>
    <source>
        <strain evidence="1">4040</strain>
    </source>
</reference>
<evidence type="ECO:0000313" key="1">
    <source>
        <dbReference type="EMBL" id="KAG2920849.1"/>
    </source>
</evidence>
<comment type="caution">
    <text evidence="1">The sequence shown here is derived from an EMBL/GenBank/DDBJ whole genome shotgun (WGS) entry which is preliminary data.</text>
</comment>
<proteinExistence type="predicted"/>
<organism evidence="1 2">
    <name type="scientific">Phytophthora cactorum</name>
    <dbReference type="NCBI Taxonomy" id="29920"/>
    <lineage>
        <taxon>Eukaryota</taxon>
        <taxon>Sar</taxon>
        <taxon>Stramenopiles</taxon>
        <taxon>Oomycota</taxon>
        <taxon>Peronosporomycetes</taxon>
        <taxon>Peronosporales</taxon>
        <taxon>Peronosporaceae</taxon>
        <taxon>Phytophthora</taxon>
    </lineage>
</organism>
<sequence length="53" mass="5784">MRQSTSPPFATSDSKMRMELASLSTVVTASTVWVVLSSVLSWICSNTGVLSWF</sequence>
<gene>
    <name evidence="1" type="ORF">PC117_g16399</name>
</gene>